<dbReference type="InterPro" id="IPR011701">
    <property type="entry name" value="MFS"/>
</dbReference>
<dbReference type="InterPro" id="IPR020846">
    <property type="entry name" value="MFS_dom"/>
</dbReference>
<sequence length="429" mass="45998">MQGKDARWVGVITLFVIMAISYIDRINIAVLVTDAGFLDHFGLSLEDHASQGMLGTAFMVGYALSNFILTPFCATVLGVRRSLFYGLVFWGVVTATSPSFSGMGMLLLSRVLLGISEGPLFGLASSYIKAHFRGDENGKPNSLVNMGTGLGLAIGFPLVSTLVAMLNWHASFYVLGLINIAIGLPLVLLYVRMPERPDYRRAPVSMARAMAVVSQNFRNALHTRYLVTLALLTSACLAYLWGSASWLPSYLKIARGFSVSEMGWLGSLPQYAIVLGVLVGGVIIDRIKRRHVPLIFVVGSIGIAASVLLAIYASNKYVAVYSLIAAGFFWGLQTPPIPSTVQYYSKPEHVAAAIGFTNGTGALTSAFMPLLMGWVIGLFPAGHQAGFQAGFGLLVGTQVVVLVCGALLWARERRRAHELGSTALAEGVA</sequence>
<feature type="transmembrane region" description="Helical" evidence="6">
    <location>
        <begin position="389"/>
        <end position="410"/>
    </location>
</feature>
<feature type="transmembrane region" description="Helical" evidence="6">
    <location>
        <begin position="291"/>
        <end position="312"/>
    </location>
</feature>
<feature type="transmembrane region" description="Helical" evidence="6">
    <location>
        <begin position="12"/>
        <end position="32"/>
    </location>
</feature>
<proteinExistence type="inferred from homology"/>
<evidence type="ECO:0000256" key="1">
    <source>
        <dbReference type="ARBA" id="ARBA00004141"/>
    </source>
</evidence>
<feature type="domain" description="Major facilitator superfamily (MFS) profile" evidence="7">
    <location>
        <begin position="10"/>
        <end position="413"/>
    </location>
</feature>
<dbReference type="EMBL" id="CP064030">
    <property type="protein sequence ID" value="QRN55983.1"/>
    <property type="molecule type" value="Genomic_DNA"/>
</dbReference>
<dbReference type="InterPro" id="IPR050382">
    <property type="entry name" value="MFS_Na/Anion_cotransporter"/>
</dbReference>
<feature type="transmembrane region" description="Helical" evidence="6">
    <location>
        <begin position="225"/>
        <end position="242"/>
    </location>
</feature>
<keyword evidence="2 6" id="KW-0812">Transmembrane</keyword>
<dbReference type="PANTHER" id="PTHR11662">
    <property type="entry name" value="SOLUTE CARRIER FAMILY 17"/>
    <property type="match status" value="1"/>
</dbReference>
<evidence type="ECO:0000259" key="7">
    <source>
        <dbReference type="PROSITE" id="PS50850"/>
    </source>
</evidence>
<feature type="transmembrane region" description="Helical" evidence="6">
    <location>
        <begin position="142"/>
        <end position="166"/>
    </location>
</feature>
<dbReference type="Proteomes" id="UP000663181">
    <property type="component" value="Chromosome"/>
</dbReference>
<evidence type="ECO:0000256" key="5">
    <source>
        <dbReference type="ARBA" id="ARBA00038514"/>
    </source>
</evidence>
<protein>
    <submittedName>
        <fullName evidence="8">MFS transporter</fullName>
    </submittedName>
</protein>
<evidence type="ECO:0000313" key="9">
    <source>
        <dbReference type="Proteomes" id="UP000663181"/>
    </source>
</evidence>
<keyword evidence="9" id="KW-1185">Reference proteome</keyword>
<feature type="transmembrane region" description="Helical" evidence="6">
    <location>
        <begin position="172"/>
        <end position="191"/>
    </location>
</feature>
<feature type="transmembrane region" description="Helical" evidence="6">
    <location>
        <begin position="318"/>
        <end position="338"/>
    </location>
</feature>
<evidence type="ECO:0000256" key="3">
    <source>
        <dbReference type="ARBA" id="ARBA00022989"/>
    </source>
</evidence>
<dbReference type="Gene3D" id="1.20.1250.20">
    <property type="entry name" value="MFS general substrate transporter like domains"/>
    <property type="match status" value="2"/>
</dbReference>
<feature type="transmembrane region" description="Helical" evidence="6">
    <location>
        <begin position="107"/>
        <end position="130"/>
    </location>
</feature>
<reference evidence="8 9" key="1">
    <citation type="submission" date="2020-10" db="EMBL/GenBank/DDBJ databases">
        <title>Phylogeny of dyella-like bacteria.</title>
        <authorList>
            <person name="Fu J."/>
        </authorList>
    </citation>
    <scope>NUCLEOTIDE SEQUENCE [LARGE SCALE GENOMIC DNA]</scope>
    <source>
        <strain evidence="8 9">DHOB09</strain>
    </source>
</reference>
<keyword evidence="3 6" id="KW-1133">Transmembrane helix</keyword>
<feature type="transmembrane region" description="Helical" evidence="6">
    <location>
        <begin position="262"/>
        <end position="284"/>
    </location>
</feature>
<feature type="transmembrane region" description="Helical" evidence="6">
    <location>
        <begin position="83"/>
        <end position="101"/>
    </location>
</feature>
<dbReference type="SUPFAM" id="SSF103473">
    <property type="entry name" value="MFS general substrate transporter"/>
    <property type="match status" value="1"/>
</dbReference>
<dbReference type="Pfam" id="PF07690">
    <property type="entry name" value="MFS_1"/>
    <property type="match status" value="1"/>
</dbReference>
<name>A0ABX7H1F3_9GAMM</name>
<evidence type="ECO:0000313" key="8">
    <source>
        <dbReference type="EMBL" id="QRN55983.1"/>
    </source>
</evidence>
<dbReference type="PROSITE" id="PS50850">
    <property type="entry name" value="MFS"/>
    <property type="match status" value="1"/>
</dbReference>
<feature type="transmembrane region" description="Helical" evidence="6">
    <location>
        <begin position="52"/>
        <end position="76"/>
    </location>
</feature>
<evidence type="ECO:0000256" key="2">
    <source>
        <dbReference type="ARBA" id="ARBA00022692"/>
    </source>
</evidence>
<dbReference type="InterPro" id="IPR036259">
    <property type="entry name" value="MFS_trans_sf"/>
</dbReference>
<accession>A0ABX7H1F3</accession>
<dbReference type="PANTHER" id="PTHR11662:SF399">
    <property type="entry name" value="FI19708P1-RELATED"/>
    <property type="match status" value="1"/>
</dbReference>
<keyword evidence="4 6" id="KW-0472">Membrane</keyword>
<gene>
    <name evidence="8" type="ORF">ISN74_17260</name>
</gene>
<organism evidence="8 9">
    <name type="scientific">Dyella caseinilytica</name>
    <dbReference type="NCBI Taxonomy" id="1849581"/>
    <lineage>
        <taxon>Bacteria</taxon>
        <taxon>Pseudomonadati</taxon>
        <taxon>Pseudomonadota</taxon>
        <taxon>Gammaproteobacteria</taxon>
        <taxon>Lysobacterales</taxon>
        <taxon>Rhodanobacteraceae</taxon>
        <taxon>Dyella</taxon>
    </lineage>
</organism>
<evidence type="ECO:0000256" key="6">
    <source>
        <dbReference type="SAM" id="Phobius"/>
    </source>
</evidence>
<feature type="transmembrane region" description="Helical" evidence="6">
    <location>
        <begin position="350"/>
        <end position="377"/>
    </location>
</feature>
<comment type="similarity">
    <text evidence="5">Belongs to the major facilitator superfamily. Phthalate permease family.</text>
</comment>
<evidence type="ECO:0000256" key="4">
    <source>
        <dbReference type="ARBA" id="ARBA00023136"/>
    </source>
</evidence>
<comment type="subcellular location">
    <subcellularLocation>
        <location evidence="1">Membrane</location>
        <topology evidence="1">Multi-pass membrane protein</topology>
    </subcellularLocation>
</comment>